<evidence type="ECO:0000256" key="2">
    <source>
        <dbReference type="ARBA" id="ARBA00022679"/>
    </source>
</evidence>
<feature type="domain" description="DNA methylase N-4/N-6" evidence="5">
    <location>
        <begin position="37"/>
        <end position="279"/>
    </location>
</feature>
<dbReference type="Pfam" id="PF01555">
    <property type="entry name" value="N6_N4_Mtase"/>
    <property type="match status" value="1"/>
</dbReference>
<evidence type="ECO:0000313" key="7">
    <source>
        <dbReference type="Proteomes" id="UP001143364"/>
    </source>
</evidence>
<name>A0A9W6JM38_9HYPH</name>
<evidence type="ECO:0000259" key="5">
    <source>
        <dbReference type="Pfam" id="PF01555"/>
    </source>
</evidence>
<keyword evidence="1" id="KW-0489">Methyltransferase</keyword>
<sequence length="301" mass="34161">MTKVIDQVQTDRFCAYNADCVEVVAGLPTESVGFSIYSPPFSHLFVYSDSERDMGNVKNDAEFFEQYGYLVRELHRVTKPGRLTAVHCSDLPRTKSMHGFVGLYDMPADIRAAHEAAGWTYHSRVTVWKDPVVEMQRTKALGLLYKQLQKDATRSRQGMPDYVMVFRKTPDNEKQSDPVGQDASKFPVDQWQRWASPVWMDIDQTDVLNVRAAKDAKDEKHLCPLQLDLIERCIRLWSNEGDTVLSPFMGIGSEGYMALRARRRFIGVELKPSYFAQAVKYLQNIEGQTSSGSLIDLMGAS</sequence>
<dbReference type="PRINTS" id="PR00508">
    <property type="entry name" value="S21N4MTFRASE"/>
</dbReference>
<protein>
    <recommendedName>
        <fullName evidence="4">Methyltransferase</fullName>
        <ecNumber evidence="4">2.1.1.-</ecNumber>
    </recommendedName>
</protein>
<organism evidence="6 7">
    <name type="scientific">Methylopila jiangsuensis</name>
    <dbReference type="NCBI Taxonomy" id="586230"/>
    <lineage>
        <taxon>Bacteria</taxon>
        <taxon>Pseudomonadati</taxon>
        <taxon>Pseudomonadota</taxon>
        <taxon>Alphaproteobacteria</taxon>
        <taxon>Hyphomicrobiales</taxon>
        <taxon>Methylopilaceae</taxon>
        <taxon>Methylopila</taxon>
    </lineage>
</organism>
<dbReference type="GO" id="GO:0009007">
    <property type="term" value="F:site-specific DNA-methyltransferase (adenine-specific) activity"/>
    <property type="evidence" value="ECO:0007669"/>
    <property type="project" value="UniProtKB-EC"/>
</dbReference>
<keyword evidence="2" id="KW-0808">Transferase</keyword>
<dbReference type="InterPro" id="IPR001091">
    <property type="entry name" value="RM_Methyltransferase"/>
</dbReference>
<evidence type="ECO:0000256" key="4">
    <source>
        <dbReference type="RuleBase" id="RU362026"/>
    </source>
</evidence>
<evidence type="ECO:0000256" key="3">
    <source>
        <dbReference type="ARBA" id="ARBA00047942"/>
    </source>
</evidence>
<dbReference type="SUPFAM" id="SSF53335">
    <property type="entry name" value="S-adenosyl-L-methionine-dependent methyltransferases"/>
    <property type="match status" value="1"/>
</dbReference>
<dbReference type="RefSeq" id="WP_271205829.1">
    <property type="nucleotide sequence ID" value="NZ_BSFK01000016.1"/>
</dbReference>
<gene>
    <name evidence="6" type="ORF">GCM10008171_32620</name>
</gene>
<proteinExistence type="inferred from homology"/>
<dbReference type="GO" id="GO:0032259">
    <property type="term" value="P:methylation"/>
    <property type="evidence" value="ECO:0007669"/>
    <property type="project" value="UniProtKB-KW"/>
</dbReference>
<dbReference type="GO" id="GO:0008170">
    <property type="term" value="F:N-methyltransferase activity"/>
    <property type="evidence" value="ECO:0007669"/>
    <property type="project" value="InterPro"/>
</dbReference>
<keyword evidence="7" id="KW-1185">Reference proteome</keyword>
<dbReference type="Proteomes" id="UP001143364">
    <property type="component" value="Unassembled WGS sequence"/>
</dbReference>
<dbReference type="Gene3D" id="3.40.50.150">
    <property type="entry name" value="Vaccinia Virus protein VP39"/>
    <property type="match status" value="1"/>
</dbReference>
<dbReference type="InterPro" id="IPR029063">
    <property type="entry name" value="SAM-dependent_MTases_sf"/>
</dbReference>
<comment type="similarity">
    <text evidence="4">Belongs to the N(4)/N(6)-methyltransferase family.</text>
</comment>
<dbReference type="EMBL" id="BSFK01000016">
    <property type="protein sequence ID" value="GLK78008.1"/>
    <property type="molecule type" value="Genomic_DNA"/>
</dbReference>
<comment type="caution">
    <text evidence="6">The sequence shown here is derived from an EMBL/GenBank/DDBJ whole genome shotgun (WGS) entry which is preliminary data.</text>
</comment>
<comment type="catalytic activity">
    <reaction evidence="3">
        <text>a 2'-deoxyadenosine in DNA + S-adenosyl-L-methionine = an N(6)-methyl-2'-deoxyadenosine in DNA + S-adenosyl-L-homocysteine + H(+)</text>
        <dbReference type="Rhea" id="RHEA:15197"/>
        <dbReference type="Rhea" id="RHEA-COMP:12418"/>
        <dbReference type="Rhea" id="RHEA-COMP:12419"/>
        <dbReference type="ChEBI" id="CHEBI:15378"/>
        <dbReference type="ChEBI" id="CHEBI:57856"/>
        <dbReference type="ChEBI" id="CHEBI:59789"/>
        <dbReference type="ChEBI" id="CHEBI:90615"/>
        <dbReference type="ChEBI" id="CHEBI:90616"/>
        <dbReference type="EC" id="2.1.1.72"/>
    </reaction>
</comment>
<evidence type="ECO:0000313" key="6">
    <source>
        <dbReference type="EMBL" id="GLK78008.1"/>
    </source>
</evidence>
<evidence type="ECO:0000256" key="1">
    <source>
        <dbReference type="ARBA" id="ARBA00022603"/>
    </source>
</evidence>
<dbReference type="InterPro" id="IPR002941">
    <property type="entry name" value="DNA_methylase_N4/N6"/>
</dbReference>
<accession>A0A9W6JM38</accession>
<reference evidence="6" key="2">
    <citation type="submission" date="2023-01" db="EMBL/GenBank/DDBJ databases">
        <authorList>
            <person name="Sun Q."/>
            <person name="Evtushenko L."/>
        </authorList>
    </citation>
    <scope>NUCLEOTIDE SEQUENCE</scope>
    <source>
        <strain evidence="6">VKM B-2555</strain>
    </source>
</reference>
<dbReference type="AlphaFoldDB" id="A0A9W6JM38"/>
<dbReference type="GO" id="GO:0003677">
    <property type="term" value="F:DNA binding"/>
    <property type="evidence" value="ECO:0007669"/>
    <property type="project" value="InterPro"/>
</dbReference>
<dbReference type="EC" id="2.1.1.-" evidence="4"/>
<reference evidence="6" key="1">
    <citation type="journal article" date="2014" name="Int. J. Syst. Evol. Microbiol.">
        <title>Complete genome sequence of Corynebacterium casei LMG S-19264T (=DSM 44701T), isolated from a smear-ripened cheese.</title>
        <authorList>
            <consortium name="US DOE Joint Genome Institute (JGI-PGF)"/>
            <person name="Walter F."/>
            <person name="Albersmeier A."/>
            <person name="Kalinowski J."/>
            <person name="Ruckert C."/>
        </authorList>
    </citation>
    <scope>NUCLEOTIDE SEQUENCE</scope>
    <source>
        <strain evidence="6">VKM B-2555</strain>
    </source>
</reference>